<organism evidence="3">
    <name type="scientific">Camponotus floridanus</name>
    <name type="common">Florida carpenter ant</name>
    <dbReference type="NCBI Taxonomy" id="104421"/>
    <lineage>
        <taxon>Eukaryota</taxon>
        <taxon>Metazoa</taxon>
        <taxon>Ecdysozoa</taxon>
        <taxon>Arthropoda</taxon>
        <taxon>Hexapoda</taxon>
        <taxon>Insecta</taxon>
        <taxon>Pterygota</taxon>
        <taxon>Neoptera</taxon>
        <taxon>Endopterygota</taxon>
        <taxon>Hymenoptera</taxon>
        <taxon>Apocrita</taxon>
        <taxon>Aculeata</taxon>
        <taxon>Formicoidea</taxon>
        <taxon>Formicidae</taxon>
        <taxon>Formicinae</taxon>
        <taxon>Camponotus</taxon>
    </lineage>
</organism>
<feature type="region of interest" description="Disordered" evidence="1">
    <location>
        <begin position="137"/>
        <end position="156"/>
    </location>
</feature>
<evidence type="ECO:0000313" key="2">
    <source>
        <dbReference type="EMBL" id="EFN64419.1"/>
    </source>
</evidence>
<evidence type="ECO:0000256" key="1">
    <source>
        <dbReference type="SAM" id="MobiDB-lite"/>
    </source>
</evidence>
<sequence>MIKERTTGSNEANNNGEGGMRIRVVRGVVVRAQRESNREPDQAELGCSLIRERPVEKEDELVGIRTHVTYDGGSSKKSEEELSGGRPSRGATVGADATTISKSRAARRGLMLPLPRPWRQEEGPLATTISFLFPAGPRRQRRREKEEGAVNLYSIE</sequence>
<dbReference type="InParanoid" id="E2AQ85"/>
<dbReference type="EMBL" id="GL441701">
    <property type="protein sequence ID" value="EFN64419.1"/>
    <property type="molecule type" value="Genomic_DNA"/>
</dbReference>
<name>E2AQ85_CAMFO</name>
<accession>E2AQ85</accession>
<gene>
    <name evidence="2" type="ORF">EAG_00849</name>
</gene>
<reference evidence="2 3" key="1">
    <citation type="journal article" date="2010" name="Science">
        <title>Genomic comparison of the ants Camponotus floridanus and Harpegnathos saltator.</title>
        <authorList>
            <person name="Bonasio R."/>
            <person name="Zhang G."/>
            <person name="Ye C."/>
            <person name="Mutti N.S."/>
            <person name="Fang X."/>
            <person name="Qin N."/>
            <person name="Donahue G."/>
            <person name="Yang P."/>
            <person name="Li Q."/>
            <person name="Li C."/>
            <person name="Zhang P."/>
            <person name="Huang Z."/>
            <person name="Berger S.L."/>
            <person name="Reinberg D."/>
            <person name="Wang J."/>
            <person name="Liebig J."/>
        </authorList>
    </citation>
    <scope>NUCLEOTIDE SEQUENCE [LARGE SCALE GENOMIC DNA]</scope>
    <source>
        <strain evidence="3">C129</strain>
    </source>
</reference>
<feature type="region of interest" description="Disordered" evidence="1">
    <location>
        <begin position="66"/>
        <end position="99"/>
    </location>
</feature>
<keyword evidence="3" id="KW-1185">Reference proteome</keyword>
<dbReference type="AlphaFoldDB" id="E2AQ85"/>
<dbReference type="Proteomes" id="UP000000311">
    <property type="component" value="Unassembled WGS sequence"/>
</dbReference>
<proteinExistence type="predicted"/>
<evidence type="ECO:0000313" key="3">
    <source>
        <dbReference type="Proteomes" id="UP000000311"/>
    </source>
</evidence>
<protein>
    <submittedName>
        <fullName evidence="2">Uncharacterized protein</fullName>
    </submittedName>
</protein>